<name>A0AAN7LAX3_9MYRT</name>
<evidence type="ECO:0000256" key="1">
    <source>
        <dbReference type="SAM" id="SignalP"/>
    </source>
</evidence>
<accession>A0AAN7LAX3</accession>
<feature type="chain" id="PRO_5042970283" evidence="1">
    <location>
        <begin position="25"/>
        <end position="116"/>
    </location>
</feature>
<comment type="caution">
    <text evidence="2">The sequence shown here is derived from an EMBL/GenBank/DDBJ whole genome shotgun (WGS) entry which is preliminary data.</text>
</comment>
<reference evidence="2 3" key="1">
    <citation type="journal article" date="2023" name="Hortic Res">
        <title>Pangenome of water caltrop reveals structural variations and asymmetric subgenome divergence after allopolyploidization.</title>
        <authorList>
            <person name="Zhang X."/>
            <person name="Chen Y."/>
            <person name="Wang L."/>
            <person name="Yuan Y."/>
            <person name="Fang M."/>
            <person name="Shi L."/>
            <person name="Lu R."/>
            <person name="Comes H.P."/>
            <person name="Ma Y."/>
            <person name="Chen Y."/>
            <person name="Huang G."/>
            <person name="Zhou Y."/>
            <person name="Zheng Z."/>
            <person name="Qiu Y."/>
        </authorList>
    </citation>
    <scope>NUCLEOTIDE SEQUENCE [LARGE SCALE GENOMIC DNA]</scope>
    <source>
        <tissue evidence="2">Roots</tissue>
    </source>
</reference>
<keyword evidence="3" id="KW-1185">Reference proteome</keyword>
<dbReference type="Proteomes" id="UP001345219">
    <property type="component" value="Chromosome 14"/>
</dbReference>
<feature type="signal peptide" evidence="1">
    <location>
        <begin position="1"/>
        <end position="24"/>
    </location>
</feature>
<keyword evidence="1" id="KW-0732">Signal</keyword>
<organism evidence="2 3">
    <name type="scientific">Trapa incisa</name>
    <dbReference type="NCBI Taxonomy" id="236973"/>
    <lineage>
        <taxon>Eukaryota</taxon>
        <taxon>Viridiplantae</taxon>
        <taxon>Streptophyta</taxon>
        <taxon>Embryophyta</taxon>
        <taxon>Tracheophyta</taxon>
        <taxon>Spermatophyta</taxon>
        <taxon>Magnoliopsida</taxon>
        <taxon>eudicotyledons</taxon>
        <taxon>Gunneridae</taxon>
        <taxon>Pentapetalae</taxon>
        <taxon>rosids</taxon>
        <taxon>malvids</taxon>
        <taxon>Myrtales</taxon>
        <taxon>Lythraceae</taxon>
        <taxon>Trapa</taxon>
    </lineage>
</organism>
<evidence type="ECO:0000313" key="2">
    <source>
        <dbReference type="EMBL" id="KAK4778315.1"/>
    </source>
</evidence>
<gene>
    <name evidence="2" type="ORF">SAY87_018502</name>
</gene>
<protein>
    <submittedName>
        <fullName evidence="2">Uncharacterized protein</fullName>
    </submittedName>
</protein>
<dbReference type="EMBL" id="JAXIOK010000002">
    <property type="protein sequence ID" value="KAK4778315.1"/>
    <property type="molecule type" value="Genomic_DNA"/>
</dbReference>
<dbReference type="AlphaFoldDB" id="A0AAN7LAX3"/>
<evidence type="ECO:0000313" key="3">
    <source>
        <dbReference type="Proteomes" id="UP001345219"/>
    </source>
</evidence>
<sequence>MDTTAAGRLIFVALLIMLSVQVRSSSLESSLDEVTDRFRNGPYGLSTCLLGCDGAIIDCGLQCLFKAPLKCLINCIIPTTTTVGDPAQCVTGCVDAVLECFTSCQEDAPGPLPPAL</sequence>
<proteinExistence type="predicted"/>